<dbReference type="PANTHER" id="PTHR40274:SF4">
    <property type="entry name" value="BLL1406 PROTEIN"/>
    <property type="match status" value="1"/>
</dbReference>
<gene>
    <name evidence="2" type="ORF">N0H69_14310</name>
</gene>
<keyword evidence="2" id="KW-0808">Transferase</keyword>
<dbReference type="PANTHER" id="PTHR40274">
    <property type="entry name" value="VIRGINIAMYCIN B LYASE"/>
    <property type="match status" value="1"/>
</dbReference>
<evidence type="ECO:0000256" key="1">
    <source>
        <dbReference type="SAM" id="SignalP"/>
    </source>
</evidence>
<dbReference type="InterPro" id="IPR051344">
    <property type="entry name" value="Vgb"/>
</dbReference>
<keyword evidence="2" id="KW-0723">Serine/threonine-protein kinase</keyword>
<dbReference type="RefSeq" id="WP_253272095.1">
    <property type="nucleotide sequence ID" value="NZ_CP104006.1"/>
</dbReference>
<organism evidence="2 3">
    <name type="scientific">Yersinia alsatica</name>
    <dbReference type="NCBI Taxonomy" id="2890317"/>
    <lineage>
        <taxon>Bacteria</taxon>
        <taxon>Pseudomonadati</taxon>
        <taxon>Pseudomonadota</taxon>
        <taxon>Gammaproteobacteria</taxon>
        <taxon>Enterobacterales</taxon>
        <taxon>Yersiniaceae</taxon>
        <taxon>Yersinia</taxon>
    </lineage>
</organism>
<dbReference type="GeneID" id="75141195"/>
<dbReference type="Proteomes" id="UP001057860">
    <property type="component" value="Chromosome"/>
</dbReference>
<dbReference type="GO" id="GO:0004674">
    <property type="term" value="F:protein serine/threonine kinase activity"/>
    <property type="evidence" value="ECO:0007669"/>
    <property type="project" value="UniProtKB-KW"/>
</dbReference>
<dbReference type="InterPro" id="IPR011042">
    <property type="entry name" value="6-blade_b-propeller_TolB-like"/>
</dbReference>
<keyword evidence="2" id="KW-0418">Kinase</keyword>
<feature type="chain" id="PRO_5045071508" evidence="1">
    <location>
        <begin position="28"/>
        <end position="275"/>
    </location>
</feature>
<keyword evidence="3" id="KW-1185">Reference proteome</keyword>
<protein>
    <submittedName>
        <fullName evidence="2">Serine/threonine protein kinase</fullName>
    </submittedName>
</protein>
<evidence type="ECO:0000313" key="3">
    <source>
        <dbReference type="Proteomes" id="UP001057860"/>
    </source>
</evidence>
<evidence type="ECO:0000313" key="2">
    <source>
        <dbReference type="EMBL" id="UWM43888.1"/>
    </source>
</evidence>
<dbReference type="Pfam" id="PF24684">
    <property type="entry name" value="Vgb_lyase"/>
    <property type="match status" value="1"/>
</dbReference>
<proteinExistence type="predicted"/>
<sequence length="275" mass="28596">MKTGLYSLILGCNTLLLPLAFPSISLAQSIAAENISQWQGFNAPTGIATAKDGTVYVTNWGGNTVDRIAPDGSRTVFLTGISSPAGIVIDNDGTLFVASYSGDYIEAIAPDGARKRLVEGLATPTGLALAANGQLLVANRAAGQILSINKSNGQQRVVARSLSLPVGVVEMKDGSLVSSQYGGRVTRIKPDGTTQELGKDFTRPGVGILADGDDAVFVIDNGANVVRRVSFSGQTQTIGPEMTGGSAVALGWGNSNELLAGAWGSNRIYRIQLTR</sequence>
<name>A0ABY5UK96_9GAMM</name>
<accession>A0ABY5UK96</accession>
<dbReference type="Gene3D" id="2.120.10.30">
    <property type="entry name" value="TolB, C-terminal domain"/>
    <property type="match status" value="1"/>
</dbReference>
<dbReference type="EMBL" id="CP104006">
    <property type="protein sequence ID" value="UWM43888.1"/>
    <property type="molecule type" value="Genomic_DNA"/>
</dbReference>
<dbReference type="SUPFAM" id="SSF63829">
    <property type="entry name" value="Calcium-dependent phosphotriesterase"/>
    <property type="match status" value="1"/>
</dbReference>
<keyword evidence="1" id="KW-0732">Signal</keyword>
<feature type="signal peptide" evidence="1">
    <location>
        <begin position="1"/>
        <end position="27"/>
    </location>
</feature>
<reference evidence="2" key="1">
    <citation type="submission" date="2022-08" db="EMBL/GenBank/DDBJ databases">
        <authorList>
            <person name="Bogun A."/>
            <person name="Kislichkina A."/>
            <person name="Solomentsev V."/>
            <person name="Skryabin Y."/>
            <person name="Sizova A."/>
            <person name="Platonov M."/>
            <person name="Dentovskaya S."/>
        </authorList>
    </citation>
    <scope>NUCLEOTIDE SEQUENCE</scope>
    <source>
        <strain evidence="2">SCPM-O-B-7604</strain>
    </source>
</reference>